<name>A0A2W4ZE02_9CYAN</name>
<evidence type="ECO:0000256" key="1">
    <source>
        <dbReference type="SAM" id="MobiDB-lite"/>
    </source>
</evidence>
<feature type="compositionally biased region" description="Basic residues" evidence="1">
    <location>
        <begin position="1"/>
        <end position="10"/>
    </location>
</feature>
<dbReference type="PROSITE" id="PS50965">
    <property type="entry name" value="NERD"/>
    <property type="match status" value="1"/>
</dbReference>
<keyword evidence="2" id="KW-1133">Transmembrane helix</keyword>
<proteinExistence type="predicted"/>
<protein>
    <submittedName>
        <fullName evidence="4">Nuclease</fullName>
    </submittedName>
</protein>
<sequence>MLRRRRHLPYKRWQSPSLKQSPLKDNPLRNPGQSLDEAIDTLAYEEAAPWVVAMLFIIVMTGYEWWRWYAKSPYIPGPMTLMCVGVTAYCLFRLYSFKQQIKTLKMARDGEKAVGQYLERLREQGCSVFHDVVSKNFNLDHVIIGPQGIFTIETKTFRKPVSGNATIHFDGSTIRINGQECLSNPVTQAIAQANWLSEFIKESTGHAHSVKPVVVFPGWFVQSDPEVKSSHVWVINPKGLPKFLDKSPQKLDLEETKLIAYHLSRYIRTQPSFST</sequence>
<organism evidence="4 5">
    <name type="scientific">Phormidesmis priestleyi</name>
    <dbReference type="NCBI Taxonomy" id="268141"/>
    <lineage>
        <taxon>Bacteria</taxon>
        <taxon>Bacillati</taxon>
        <taxon>Cyanobacteriota</taxon>
        <taxon>Cyanophyceae</taxon>
        <taxon>Leptolyngbyales</taxon>
        <taxon>Leptolyngbyaceae</taxon>
        <taxon>Phormidesmis</taxon>
    </lineage>
</organism>
<feature type="domain" description="NERD" evidence="3">
    <location>
        <begin position="106"/>
        <end position="219"/>
    </location>
</feature>
<evidence type="ECO:0000259" key="3">
    <source>
        <dbReference type="PROSITE" id="PS50965"/>
    </source>
</evidence>
<feature type="transmembrane region" description="Helical" evidence="2">
    <location>
        <begin position="78"/>
        <end position="96"/>
    </location>
</feature>
<dbReference type="Proteomes" id="UP000249794">
    <property type="component" value="Unassembled WGS sequence"/>
</dbReference>
<dbReference type="EMBL" id="QBMP01000135">
    <property type="protein sequence ID" value="PZO53198.1"/>
    <property type="molecule type" value="Genomic_DNA"/>
</dbReference>
<keyword evidence="2" id="KW-0812">Transmembrane</keyword>
<dbReference type="AlphaFoldDB" id="A0A2W4ZE02"/>
<dbReference type="Pfam" id="PF08378">
    <property type="entry name" value="NERD"/>
    <property type="match status" value="1"/>
</dbReference>
<evidence type="ECO:0000256" key="2">
    <source>
        <dbReference type="SAM" id="Phobius"/>
    </source>
</evidence>
<accession>A0A2W4ZE02</accession>
<evidence type="ECO:0000313" key="5">
    <source>
        <dbReference type="Proteomes" id="UP000249794"/>
    </source>
</evidence>
<reference evidence="5" key="1">
    <citation type="submission" date="2018-04" db="EMBL/GenBank/DDBJ databases">
        <authorList>
            <person name="Cornet L."/>
        </authorList>
    </citation>
    <scope>NUCLEOTIDE SEQUENCE [LARGE SCALE GENOMIC DNA]</scope>
</reference>
<comment type="caution">
    <text evidence="4">The sequence shown here is derived from an EMBL/GenBank/DDBJ whole genome shotgun (WGS) entry which is preliminary data.</text>
</comment>
<reference evidence="4 5" key="2">
    <citation type="submission" date="2018-06" db="EMBL/GenBank/DDBJ databases">
        <title>Metagenomic assembly of (sub)arctic Cyanobacteria and their associated microbiome from non-axenic cultures.</title>
        <authorList>
            <person name="Baurain D."/>
        </authorList>
    </citation>
    <scope>NUCLEOTIDE SEQUENCE [LARGE SCALE GENOMIC DNA]</scope>
    <source>
        <strain evidence="4">ULC027bin1</strain>
    </source>
</reference>
<feature type="region of interest" description="Disordered" evidence="1">
    <location>
        <begin position="1"/>
        <end position="30"/>
    </location>
</feature>
<keyword evidence="2" id="KW-0472">Membrane</keyword>
<dbReference type="InterPro" id="IPR011528">
    <property type="entry name" value="NERD"/>
</dbReference>
<evidence type="ECO:0000313" key="4">
    <source>
        <dbReference type="EMBL" id="PZO53198.1"/>
    </source>
</evidence>
<gene>
    <name evidence="4" type="ORF">DCF15_13035</name>
</gene>
<feature type="transmembrane region" description="Helical" evidence="2">
    <location>
        <begin position="47"/>
        <end position="66"/>
    </location>
</feature>